<proteinExistence type="predicted"/>
<dbReference type="InterPro" id="IPR002155">
    <property type="entry name" value="Thiolase"/>
</dbReference>
<dbReference type="EMBL" id="VLTJ01000002">
    <property type="protein sequence ID" value="TSH98962.1"/>
    <property type="molecule type" value="Genomic_DNA"/>
</dbReference>
<dbReference type="Pfam" id="PF22691">
    <property type="entry name" value="Thiolase_C_1"/>
    <property type="match status" value="1"/>
</dbReference>
<protein>
    <submittedName>
        <fullName evidence="3">Thiolase family protein</fullName>
    </submittedName>
</protein>
<sequence>MSASTACPHLLGVATTRFGRLDGSSALDLMAQAANEALADVAVPRCDVDGLLCGYATTYPHLMPATLLAEKLGMQPAYAHGIQMGGATGAAMVMLAGDLIRSGRCRHVLVVAGENRLSGQAVDTSVQTLAQVGDPLTEVPNGASVPAYYALLASEYLERTGTTPADLAEFAVLMRRHASAHPDAHLREPVTLAQVMASKPIATPLRLLDCCPISDGAVAILLSAEPGPVRLIGAGQAHRHQHLSAMPDVMRTGAADAAARAYAQAGITPERVDYLGIYDSFTITLVMLLEELGHAPRGQAARLLREGAFDPQGRLALNTHGGLLSFGHSGVAGGMAHVAEAWRQLAGRAGERQAGRRACAQVHADGGVLSAHVSLLLQAQEA</sequence>
<evidence type="ECO:0000259" key="2">
    <source>
        <dbReference type="Pfam" id="PF22691"/>
    </source>
</evidence>
<dbReference type="Gene3D" id="3.40.47.10">
    <property type="match status" value="1"/>
</dbReference>
<dbReference type="PIRSF" id="PIRSF000429">
    <property type="entry name" value="Ac-CoA_Ac_transf"/>
    <property type="match status" value="1"/>
</dbReference>
<dbReference type="CDD" id="cd00829">
    <property type="entry name" value="SCP-x_thiolase"/>
    <property type="match status" value="1"/>
</dbReference>
<dbReference type="OrthoDB" id="9790314at2"/>
<dbReference type="Pfam" id="PF00108">
    <property type="entry name" value="Thiolase_N"/>
    <property type="match status" value="1"/>
</dbReference>
<feature type="domain" description="Thiolase C-terminal" evidence="2">
    <location>
        <begin position="235"/>
        <end position="378"/>
    </location>
</feature>
<evidence type="ECO:0000313" key="3">
    <source>
        <dbReference type="EMBL" id="TSH98962.1"/>
    </source>
</evidence>
<gene>
    <name evidence="3" type="ORF">FOZ76_00905</name>
</gene>
<evidence type="ECO:0000259" key="1">
    <source>
        <dbReference type="Pfam" id="PF00108"/>
    </source>
</evidence>
<dbReference type="RefSeq" id="WP_143946240.1">
    <property type="nucleotide sequence ID" value="NZ_BAABMB010000001.1"/>
</dbReference>
<feature type="domain" description="Thiolase N-terminal" evidence="1">
    <location>
        <begin position="16"/>
        <end position="224"/>
    </location>
</feature>
<dbReference type="PANTHER" id="PTHR42870">
    <property type="entry name" value="ACETYL-COA C-ACETYLTRANSFERASE"/>
    <property type="match status" value="1"/>
</dbReference>
<organism evidence="3 4">
    <name type="scientific">Verticiella sediminum</name>
    <dbReference type="NCBI Taxonomy" id="1247510"/>
    <lineage>
        <taxon>Bacteria</taxon>
        <taxon>Pseudomonadati</taxon>
        <taxon>Pseudomonadota</taxon>
        <taxon>Betaproteobacteria</taxon>
        <taxon>Burkholderiales</taxon>
        <taxon>Alcaligenaceae</taxon>
        <taxon>Verticiella</taxon>
    </lineage>
</organism>
<dbReference type="InterPro" id="IPR020616">
    <property type="entry name" value="Thiolase_N"/>
</dbReference>
<dbReference type="PANTHER" id="PTHR42870:SF1">
    <property type="entry name" value="NON-SPECIFIC LIPID-TRANSFER PROTEIN-LIKE 2"/>
    <property type="match status" value="1"/>
</dbReference>
<reference evidence="3 4" key="1">
    <citation type="submission" date="2019-07" db="EMBL/GenBank/DDBJ databases">
        <title>Qingshengfaniella alkalisoli gen. nov., sp. nov., isolated from saline soil.</title>
        <authorList>
            <person name="Xu L."/>
            <person name="Huang X.-X."/>
            <person name="Sun J.-Q."/>
        </authorList>
    </citation>
    <scope>NUCLEOTIDE SEQUENCE [LARGE SCALE GENOMIC DNA]</scope>
    <source>
        <strain evidence="3 4">DSM 27279</strain>
    </source>
</reference>
<name>A0A556B1C4_9BURK</name>
<dbReference type="SUPFAM" id="SSF53901">
    <property type="entry name" value="Thiolase-like"/>
    <property type="match status" value="1"/>
</dbReference>
<dbReference type="GO" id="GO:0003988">
    <property type="term" value="F:acetyl-CoA C-acyltransferase activity"/>
    <property type="evidence" value="ECO:0007669"/>
    <property type="project" value="UniProtKB-ARBA"/>
</dbReference>
<dbReference type="InterPro" id="IPR016039">
    <property type="entry name" value="Thiolase-like"/>
</dbReference>
<comment type="caution">
    <text evidence="3">The sequence shown here is derived from an EMBL/GenBank/DDBJ whole genome shotgun (WGS) entry which is preliminary data.</text>
</comment>
<keyword evidence="4" id="KW-1185">Reference proteome</keyword>
<evidence type="ECO:0000313" key="4">
    <source>
        <dbReference type="Proteomes" id="UP000318405"/>
    </source>
</evidence>
<dbReference type="Proteomes" id="UP000318405">
    <property type="component" value="Unassembled WGS sequence"/>
</dbReference>
<dbReference type="InterPro" id="IPR055140">
    <property type="entry name" value="Thiolase_C_2"/>
</dbReference>
<dbReference type="AlphaFoldDB" id="A0A556B1C4"/>
<accession>A0A556B1C4</accession>